<evidence type="ECO:0000259" key="1">
    <source>
        <dbReference type="Pfam" id="PF11784"/>
    </source>
</evidence>
<dbReference type="OrthoDB" id="9757917at2"/>
<dbReference type="InterPro" id="IPR021754">
    <property type="entry name" value="DUF3320"/>
</dbReference>
<feature type="non-terminal residue" evidence="2">
    <location>
        <position position="1"/>
    </location>
</feature>
<feature type="domain" description="DUF3320" evidence="1">
    <location>
        <begin position="28"/>
        <end position="67"/>
    </location>
</feature>
<evidence type="ECO:0000313" key="2">
    <source>
        <dbReference type="EMBL" id="ERH20886.1"/>
    </source>
</evidence>
<gene>
    <name evidence="2" type="ORF">HMPREF1549_00979</name>
</gene>
<organism evidence="2 3">
    <name type="scientific">Actinomyces johnsonii F0510</name>
    <dbReference type="NCBI Taxonomy" id="1227262"/>
    <lineage>
        <taxon>Bacteria</taxon>
        <taxon>Bacillati</taxon>
        <taxon>Actinomycetota</taxon>
        <taxon>Actinomycetes</taxon>
        <taxon>Actinomycetales</taxon>
        <taxon>Actinomycetaceae</taxon>
        <taxon>Actinomyces</taxon>
    </lineage>
</organism>
<name>U1QF31_9ACTO</name>
<dbReference type="HOGENOM" id="CLU_1492024_0_0_11"/>
<protein>
    <recommendedName>
        <fullName evidence="1">DUF3320 domain-containing protein</fullName>
    </recommendedName>
</protein>
<proteinExistence type="predicted"/>
<reference evidence="2 3" key="1">
    <citation type="submission" date="2013-06" db="EMBL/GenBank/DDBJ databases">
        <authorList>
            <person name="Weinstock G."/>
            <person name="Sodergren E."/>
            <person name="Lobos E.A."/>
            <person name="Fulton L."/>
            <person name="Fulton R."/>
            <person name="Courtney L."/>
            <person name="Fronick C."/>
            <person name="O'Laughlin M."/>
            <person name="Godfrey J."/>
            <person name="Wilson R.M."/>
            <person name="Miner T."/>
            <person name="Farmer C."/>
            <person name="Delehaunty K."/>
            <person name="Cordes M."/>
            <person name="Minx P."/>
            <person name="Tomlinson C."/>
            <person name="Chen J."/>
            <person name="Wollam A."/>
            <person name="Pepin K.H."/>
            <person name="Bhonagiri V."/>
            <person name="Zhang X."/>
            <person name="Warren W."/>
            <person name="Mitreva M."/>
            <person name="Mardis E.R."/>
            <person name="Wilson R.K."/>
        </authorList>
    </citation>
    <scope>NUCLEOTIDE SEQUENCE [LARGE SCALE GENOMIC DNA]</scope>
    <source>
        <strain evidence="2 3">F0510</strain>
    </source>
</reference>
<dbReference type="RefSeq" id="WP_021605684.1">
    <property type="nucleotide sequence ID" value="NZ_KE951604.1"/>
</dbReference>
<sequence length="180" mass="20106">PRAPGGEYTAWSPAGVRPLEILDRAGTDPEARKVLVEVATAICQVEAPIARRRLYVKISRAFGLSRTVKSREESIRAALGEAFAYFDEDGFVWACRDDALAAPIYRRNALDHVDSIEEIHPRELMGLMAQARAKNPEWVSQEDLFTWALKRLSAKKRSLGARGVSEALTRALKEAEREQS</sequence>
<comment type="caution">
    <text evidence="2">The sequence shown here is derived from an EMBL/GenBank/DDBJ whole genome shotgun (WGS) entry which is preliminary data.</text>
</comment>
<evidence type="ECO:0000313" key="3">
    <source>
        <dbReference type="Proteomes" id="UP000016498"/>
    </source>
</evidence>
<dbReference type="PATRIC" id="fig|1227262.3.peg.789"/>
<accession>U1QF31</accession>
<dbReference type="Pfam" id="PF11784">
    <property type="entry name" value="DUF3320"/>
    <property type="match status" value="1"/>
</dbReference>
<dbReference type="Proteomes" id="UP000016498">
    <property type="component" value="Unassembled WGS sequence"/>
</dbReference>
<dbReference type="EMBL" id="AWSD01000095">
    <property type="protein sequence ID" value="ERH20886.1"/>
    <property type="molecule type" value="Genomic_DNA"/>
</dbReference>
<dbReference type="AlphaFoldDB" id="U1QF31"/>